<proteinExistence type="predicted"/>
<dbReference type="AlphaFoldDB" id="A0ABD6QNQ0"/>
<evidence type="ECO:0000313" key="2">
    <source>
        <dbReference type="Proteomes" id="UP000187001"/>
    </source>
</evidence>
<organism evidence="1 2">
    <name type="scientific">Mycolicibacterium fortuitum</name>
    <name type="common">Mycobacterium fortuitum</name>
    <dbReference type="NCBI Taxonomy" id="1766"/>
    <lineage>
        <taxon>Bacteria</taxon>
        <taxon>Bacillati</taxon>
        <taxon>Actinomycetota</taxon>
        <taxon>Actinomycetes</taxon>
        <taxon>Mycobacteriales</taxon>
        <taxon>Mycobacteriaceae</taxon>
        <taxon>Mycolicibacterium</taxon>
    </lineage>
</organism>
<gene>
    <name evidence="1" type="ORF">A5742_26175</name>
</gene>
<dbReference type="Proteomes" id="UP000187001">
    <property type="component" value="Unassembled WGS sequence"/>
</dbReference>
<reference evidence="1 2" key="1">
    <citation type="submission" date="2016-07" db="EMBL/GenBank/DDBJ databases">
        <authorList>
            <person name="Sutton G."/>
            <person name="Brinkac L."/>
            <person name="Sanka R."/>
            <person name="Adams M."/>
            <person name="Lau E."/>
            <person name="Kumar A."/>
            <person name="Macaden R."/>
        </authorList>
    </citation>
    <scope>NUCLEOTIDE SEQUENCE [LARGE SCALE GENOMIC DNA]</scope>
    <source>
        <strain evidence="1 2">GA-0871</strain>
    </source>
</reference>
<sequence>MMLLVVPGPDPEPWPTLGPQICALIEERAVYGPGSLQGEPYVIDPEFRAFIYRAYEVYPRGHPWEGRRRFKRVGLSVRKGLAKTEKQALLAFCELHPEGPTRFDGWDAYGNPVGRPVRAPYIPMLAVSVEQVEELAFGALTYVIAEGPDADLFDVSKERICRLDPRGREDGKAVPLANSPGSRDGARTTMNCFDEPHRLYLPRQLQAHQTMDANLPKRPLDDPWSLYVGTAGQPGQGSVAENVHAEALKIAAGDIERPDLFYLYRTDDGGHDLSVKDERIRAIAEATGPAGEFGPGQFDEIASQWDRPGADKPFLERVWLNRWRQGGSQAFDMVKVEDLKVDDPIPDGAFVTAGFDGAQFRDATALTITEIATGRQMLLGCWERPENAEEWEVPVDEVTDLVAQMMTKYEVWRLYCDPPHWYEPVASWASRWPDQVVEWHTQVKSRMVPALRAYVEAIDSRIVSYADNVYRDTLLEHMGNAARKELKTVDEFGQPHWILQKQDGRLEDKIDAAMSAVLSWTACVDARREGAKPRPKHSYVPRRLY</sequence>
<accession>A0ABD6QNQ0</accession>
<dbReference type="EMBL" id="MBER01000062">
    <property type="protein sequence ID" value="OMC45979.1"/>
    <property type="molecule type" value="Genomic_DNA"/>
</dbReference>
<comment type="caution">
    <text evidence="1">The sequence shown here is derived from an EMBL/GenBank/DDBJ whole genome shotgun (WGS) entry which is preliminary data.</text>
</comment>
<evidence type="ECO:0000313" key="1">
    <source>
        <dbReference type="EMBL" id="OMC45979.1"/>
    </source>
</evidence>
<protein>
    <submittedName>
        <fullName evidence="1">Large terminase</fullName>
    </submittedName>
</protein>
<name>A0ABD6QNQ0_MYCFO</name>
<dbReference type="Gene3D" id="3.30.420.240">
    <property type="match status" value="1"/>
</dbReference>